<dbReference type="Gene3D" id="4.10.1100.10">
    <property type="entry name" value="Transcription factor, SBP-box domain"/>
    <property type="match status" value="1"/>
</dbReference>
<dbReference type="GO" id="GO:0003677">
    <property type="term" value="F:DNA binding"/>
    <property type="evidence" value="ECO:0007669"/>
    <property type="project" value="InterPro"/>
</dbReference>
<dbReference type="InterPro" id="IPR044817">
    <property type="entry name" value="SBP-like"/>
</dbReference>
<feature type="domain" description="SBP-type" evidence="5">
    <location>
        <begin position="1"/>
        <end position="48"/>
    </location>
</feature>
<dbReference type="InterPro" id="IPR004333">
    <property type="entry name" value="SBP_dom"/>
</dbReference>
<evidence type="ECO:0000313" key="6">
    <source>
        <dbReference type="EMBL" id="KAI7841676.1"/>
    </source>
</evidence>
<keyword evidence="7" id="KW-1185">Reference proteome</keyword>
<dbReference type="PANTHER" id="PTHR31251">
    <property type="entry name" value="SQUAMOSA PROMOTER-BINDING-LIKE PROTEIN 4"/>
    <property type="match status" value="1"/>
</dbReference>
<keyword evidence="1" id="KW-0479">Metal-binding</keyword>
<gene>
    <name evidence="6" type="ORF">COHA_004543</name>
</gene>
<dbReference type="EMBL" id="JADXDR010000060">
    <property type="protein sequence ID" value="KAI7841676.1"/>
    <property type="molecule type" value="Genomic_DNA"/>
</dbReference>
<keyword evidence="2" id="KW-0863">Zinc-finger</keyword>
<accession>A0AAD5DRC0</accession>
<evidence type="ECO:0000256" key="2">
    <source>
        <dbReference type="ARBA" id="ARBA00022771"/>
    </source>
</evidence>
<evidence type="ECO:0000256" key="3">
    <source>
        <dbReference type="ARBA" id="ARBA00022833"/>
    </source>
</evidence>
<feature type="compositionally biased region" description="Polar residues" evidence="4">
    <location>
        <begin position="54"/>
        <end position="73"/>
    </location>
</feature>
<evidence type="ECO:0000259" key="5">
    <source>
        <dbReference type="PROSITE" id="PS51141"/>
    </source>
</evidence>
<organism evidence="6 7">
    <name type="scientific">Chlorella ohadii</name>
    <dbReference type="NCBI Taxonomy" id="2649997"/>
    <lineage>
        <taxon>Eukaryota</taxon>
        <taxon>Viridiplantae</taxon>
        <taxon>Chlorophyta</taxon>
        <taxon>core chlorophytes</taxon>
        <taxon>Trebouxiophyceae</taxon>
        <taxon>Chlorellales</taxon>
        <taxon>Chlorellaceae</taxon>
        <taxon>Chlorella clade</taxon>
        <taxon>Chlorella</taxon>
    </lineage>
</organism>
<dbReference type="Proteomes" id="UP001205105">
    <property type="component" value="Unassembled WGS sequence"/>
</dbReference>
<name>A0AAD5DRC0_9CHLO</name>
<dbReference type="AlphaFoldDB" id="A0AAD5DRC0"/>
<evidence type="ECO:0000313" key="7">
    <source>
        <dbReference type="Proteomes" id="UP001205105"/>
    </source>
</evidence>
<dbReference type="GO" id="GO:0005634">
    <property type="term" value="C:nucleus"/>
    <property type="evidence" value="ECO:0007669"/>
    <property type="project" value="InterPro"/>
</dbReference>
<evidence type="ECO:0000256" key="1">
    <source>
        <dbReference type="ARBA" id="ARBA00022723"/>
    </source>
</evidence>
<protein>
    <recommendedName>
        <fullName evidence="5">SBP-type domain-containing protein</fullName>
    </recommendedName>
</protein>
<feature type="region of interest" description="Disordered" evidence="4">
    <location>
        <begin position="217"/>
        <end position="240"/>
    </location>
</feature>
<proteinExistence type="predicted"/>
<dbReference type="Pfam" id="PF03110">
    <property type="entry name" value="SBP"/>
    <property type="match status" value="1"/>
</dbReference>
<feature type="region of interest" description="Disordered" evidence="4">
    <location>
        <begin position="45"/>
        <end position="79"/>
    </location>
</feature>
<dbReference type="PANTHER" id="PTHR31251:SF169">
    <property type="entry name" value="SQUAMOSA PROMOTER-BINDING-LIKE PROTEIN 8"/>
    <property type="match status" value="1"/>
</dbReference>
<sequence length="396" mass="41789">MADSLEVDGILQRFCQQCGRFHALEEFEGSKRSCREQLEKQALRRRLARRAAATQSQGGPEQSGSPANCSSGAGRSGENALRLQRDVRAEQLFDGAEEGAAAAAAAPRMQREAQADQLLGAVEGRAAATAIALQPPQPPPPPWLAGAPLVRPATAAEQLAALLLAEVLQQKQPATNLGPQLDGPAPPSQQQLLQQYGSDQSQHSLIALARAMSAGTAAALPSPTAPITPPSAEDLAQTPQQQAAAALLPALAQPSLSPLLQALLALPPPVQQHSQQQLPPPVQQHSQQQLPPPVQQQQQPLPTLPAALPLPSVAPLPLQQLPPPQLPPQLSLHFPAQQPAPGPYAQQLMRQLLSLDQQRLMAQHRAQRSEDELAALVHAVVQFLTALSGAPPAPPP</sequence>
<dbReference type="SUPFAM" id="SSF103612">
    <property type="entry name" value="SBT domain"/>
    <property type="match status" value="1"/>
</dbReference>
<feature type="region of interest" description="Disordered" evidence="4">
    <location>
        <begin position="270"/>
        <end position="308"/>
    </location>
</feature>
<feature type="region of interest" description="Disordered" evidence="4">
    <location>
        <begin position="175"/>
        <end position="198"/>
    </location>
</feature>
<comment type="caution">
    <text evidence="6">The sequence shown here is derived from an EMBL/GenBank/DDBJ whole genome shotgun (WGS) entry which is preliminary data.</text>
</comment>
<feature type="compositionally biased region" description="Low complexity" evidence="4">
    <location>
        <begin position="188"/>
        <end position="198"/>
    </location>
</feature>
<feature type="compositionally biased region" description="Low complexity" evidence="4">
    <location>
        <begin position="230"/>
        <end position="240"/>
    </location>
</feature>
<dbReference type="GO" id="GO:0008270">
    <property type="term" value="F:zinc ion binding"/>
    <property type="evidence" value="ECO:0007669"/>
    <property type="project" value="UniProtKB-KW"/>
</dbReference>
<reference evidence="6" key="1">
    <citation type="submission" date="2020-11" db="EMBL/GenBank/DDBJ databases">
        <title>Chlorella ohadii genome sequencing and assembly.</title>
        <authorList>
            <person name="Murik O."/>
            <person name="Treves H."/>
            <person name="Kedem I."/>
            <person name="Shotland Y."/>
            <person name="Kaplan A."/>
        </authorList>
    </citation>
    <scope>NUCLEOTIDE SEQUENCE</scope>
    <source>
        <strain evidence="6">1</strain>
    </source>
</reference>
<dbReference type="PROSITE" id="PS51141">
    <property type="entry name" value="ZF_SBP"/>
    <property type="match status" value="1"/>
</dbReference>
<evidence type="ECO:0000256" key="4">
    <source>
        <dbReference type="SAM" id="MobiDB-lite"/>
    </source>
</evidence>
<keyword evidence="3" id="KW-0862">Zinc</keyword>
<dbReference type="InterPro" id="IPR036893">
    <property type="entry name" value="SBP_sf"/>
</dbReference>